<dbReference type="GO" id="GO:0003924">
    <property type="term" value="F:GTPase activity"/>
    <property type="evidence" value="ECO:0007669"/>
    <property type="project" value="InterPro"/>
</dbReference>
<dbReference type="PANTHER" id="PTHR10218">
    <property type="entry name" value="GTP-BINDING PROTEIN ALPHA SUBUNIT"/>
    <property type="match status" value="1"/>
</dbReference>
<dbReference type="EMBL" id="MU167218">
    <property type="protein sequence ID" value="KAG0150528.1"/>
    <property type="molecule type" value="Genomic_DNA"/>
</dbReference>
<dbReference type="CDD" id="cd00066">
    <property type="entry name" value="G-alpha"/>
    <property type="match status" value="1"/>
</dbReference>
<evidence type="ECO:0000256" key="6">
    <source>
        <dbReference type="PIRSR" id="PIRSR601019-1"/>
    </source>
</evidence>
<organism evidence="8 9">
    <name type="scientific">Cronartium quercuum f. sp. fusiforme G11</name>
    <dbReference type="NCBI Taxonomy" id="708437"/>
    <lineage>
        <taxon>Eukaryota</taxon>
        <taxon>Fungi</taxon>
        <taxon>Dikarya</taxon>
        <taxon>Basidiomycota</taxon>
        <taxon>Pucciniomycotina</taxon>
        <taxon>Pucciniomycetes</taxon>
        <taxon>Pucciniales</taxon>
        <taxon>Coleosporiaceae</taxon>
        <taxon>Cronartium</taxon>
    </lineage>
</organism>
<reference evidence="8" key="1">
    <citation type="submission" date="2013-11" db="EMBL/GenBank/DDBJ databases">
        <title>Genome sequence of the fusiform rust pathogen reveals effectors for host alternation and coevolution with pine.</title>
        <authorList>
            <consortium name="DOE Joint Genome Institute"/>
            <person name="Smith K."/>
            <person name="Pendleton A."/>
            <person name="Kubisiak T."/>
            <person name="Anderson C."/>
            <person name="Salamov A."/>
            <person name="Aerts A."/>
            <person name="Riley R."/>
            <person name="Clum A."/>
            <person name="Lindquist E."/>
            <person name="Ence D."/>
            <person name="Campbell M."/>
            <person name="Kronenberg Z."/>
            <person name="Feau N."/>
            <person name="Dhillon B."/>
            <person name="Hamelin R."/>
            <person name="Burleigh J."/>
            <person name="Smith J."/>
            <person name="Yandell M."/>
            <person name="Nelson C."/>
            <person name="Grigoriev I."/>
            <person name="Davis J."/>
        </authorList>
    </citation>
    <scope>NUCLEOTIDE SEQUENCE</scope>
    <source>
        <strain evidence="8">G11</strain>
    </source>
</reference>
<evidence type="ECO:0000256" key="3">
    <source>
        <dbReference type="ARBA" id="ARBA00022842"/>
    </source>
</evidence>
<dbReference type="OrthoDB" id="5817230at2759"/>
<keyword evidence="3 7" id="KW-0460">Magnesium</keyword>
<dbReference type="Gene3D" id="1.10.400.10">
    <property type="entry name" value="GI Alpha 1, domain 2-like"/>
    <property type="match status" value="1"/>
</dbReference>
<dbReference type="InterPro" id="IPR011025">
    <property type="entry name" value="GproteinA_insert"/>
</dbReference>
<dbReference type="GO" id="GO:0000750">
    <property type="term" value="P:pheromone-dependent signal transduction involved in conjugation with cellular fusion"/>
    <property type="evidence" value="ECO:0007669"/>
    <property type="project" value="TreeGrafter"/>
</dbReference>
<accession>A0A9P6NUH6</accession>
<dbReference type="InterPro" id="IPR001019">
    <property type="entry name" value="Gprotein_alpha_su"/>
</dbReference>
<dbReference type="GO" id="GO:0046872">
    <property type="term" value="F:metal ion binding"/>
    <property type="evidence" value="ECO:0007669"/>
    <property type="project" value="UniProtKB-KW"/>
</dbReference>
<dbReference type="SMART" id="SM00275">
    <property type="entry name" value="G_alpha"/>
    <property type="match status" value="1"/>
</dbReference>
<protein>
    <submittedName>
        <fullName evidence="8">Uncharacterized protein</fullName>
    </submittedName>
</protein>
<feature type="binding site" evidence="7">
    <location>
        <position position="46"/>
    </location>
    <ligand>
        <name>Mg(2+)</name>
        <dbReference type="ChEBI" id="CHEBI:18420"/>
    </ligand>
</feature>
<keyword evidence="4 6" id="KW-0342">GTP-binding</keyword>
<dbReference type="Proteomes" id="UP000886653">
    <property type="component" value="Unassembled WGS sequence"/>
</dbReference>
<dbReference type="Gene3D" id="3.40.50.300">
    <property type="entry name" value="P-loop containing nucleotide triphosphate hydrolases"/>
    <property type="match status" value="1"/>
</dbReference>
<feature type="binding site" evidence="6">
    <location>
        <position position="325"/>
    </location>
    <ligand>
        <name>GTP</name>
        <dbReference type="ChEBI" id="CHEBI:37565"/>
    </ligand>
</feature>
<keyword evidence="1 7" id="KW-0479">Metal-binding</keyword>
<dbReference type="PRINTS" id="PR00318">
    <property type="entry name" value="GPROTEINA"/>
</dbReference>
<keyword evidence="5" id="KW-0807">Transducer</keyword>
<evidence type="ECO:0000256" key="1">
    <source>
        <dbReference type="ARBA" id="ARBA00022723"/>
    </source>
</evidence>
<dbReference type="GO" id="GO:0007186">
    <property type="term" value="P:G protein-coupled receptor signaling pathway"/>
    <property type="evidence" value="ECO:0007669"/>
    <property type="project" value="InterPro"/>
</dbReference>
<dbReference type="SUPFAM" id="SSF52540">
    <property type="entry name" value="P-loop containing nucleoside triphosphate hydrolases"/>
    <property type="match status" value="1"/>
</dbReference>
<dbReference type="SUPFAM" id="SSF47895">
    <property type="entry name" value="Transducin (alpha subunit), insertion domain"/>
    <property type="match status" value="1"/>
</dbReference>
<dbReference type="GO" id="GO:0001664">
    <property type="term" value="F:G protein-coupled receptor binding"/>
    <property type="evidence" value="ECO:0007669"/>
    <property type="project" value="InterPro"/>
</dbReference>
<evidence type="ECO:0000256" key="4">
    <source>
        <dbReference type="ARBA" id="ARBA00023134"/>
    </source>
</evidence>
<feature type="binding site" evidence="6">
    <location>
        <begin position="268"/>
        <end position="271"/>
    </location>
    <ligand>
        <name>GTP</name>
        <dbReference type="ChEBI" id="CHEBI:37565"/>
    </ligand>
</feature>
<evidence type="ECO:0000256" key="5">
    <source>
        <dbReference type="ARBA" id="ARBA00023224"/>
    </source>
</evidence>
<dbReference type="AlphaFoldDB" id="A0A9P6NUH6"/>
<comment type="caution">
    <text evidence="8">The sequence shown here is derived from an EMBL/GenBank/DDBJ whole genome shotgun (WGS) entry which is preliminary data.</text>
</comment>
<dbReference type="FunFam" id="3.40.50.300:FF:000563">
    <property type="entry name" value="Guanine nucleotide-binding protein alpha subunit"/>
    <property type="match status" value="1"/>
</dbReference>
<keyword evidence="9" id="KW-1185">Reference proteome</keyword>
<evidence type="ECO:0000256" key="2">
    <source>
        <dbReference type="ARBA" id="ARBA00022741"/>
    </source>
</evidence>
<gene>
    <name evidence="8" type="ORF">CROQUDRAFT_652116</name>
</gene>
<dbReference type="GO" id="GO:0031683">
    <property type="term" value="F:G-protein beta/gamma-subunit complex binding"/>
    <property type="evidence" value="ECO:0007669"/>
    <property type="project" value="InterPro"/>
</dbReference>
<evidence type="ECO:0000313" key="8">
    <source>
        <dbReference type="EMBL" id="KAG0150528.1"/>
    </source>
</evidence>
<proteinExistence type="predicted"/>
<feature type="binding site" evidence="6">
    <location>
        <begin position="42"/>
        <end position="47"/>
    </location>
    <ligand>
        <name>GTP</name>
        <dbReference type="ChEBI" id="CHEBI:37565"/>
    </ligand>
</feature>
<feature type="binding site" evidence="7">
    <location>
        <position position="180"/>
    </location>
    <ligand>
        <name>Mg(2+)</name>
        <dbReference type="ChEBI" id="CHEBI:18420"/>
    </ligand>
</feature>
<dbReference type="PRINTS" id="PR01241">
    <property type="entry name" value="GPROTEINAFNG"/>
</dbReference>
<name>A0A9P6NUH6_9BASI</name>
<feature type="binding site" evidence="6">
    <location>
        <begin position="199"/>
        <end position="203"/>
    </location>
    <ligand>
        <name>GTP</name>
        <dbReference type="ChEBI" id="CHEBI:37565"/>
    </ligand>
</feature>
<dbReference type="GO" id="GO:0005737">
    <property type="term" value="C:cytoplasm"/>
    <property type="evidence" value="ECO:0007669"/>
    <property type="project" value="TreeGrafter"/>
</dbReference>
<evidence type="ECO:0000256" key="7">
    <source>
        <dbReference type="PIRSR" id="PIRSR601019-2"/>
    </source>
</evidence>
<sequence length="353" mass="40488">MGNCLSTSPPHSEHSRSIDRELEKDRIQRRKDVKILLLGAGESGKTTVLKQMQLLHGDGGFTASQTEHFRQQIFLNLHASMKNCIDVMADRNIEFDDKSLENYLPMFDGYVQLEPGEAYPVEYIEPLKRLWVDRGLQVLTTGDAAGMTTSMHYFFLDLDRLFDPRYSPTDQDILQCRVKTSGITEMTFDLSNVKCRMLDVGGQRSERKKWMHCFEDVTAILFLVAISGYDATLIEDSTANQMREALMLFDVITNSKWFSSTSIILFLNKIDLFKKKLCQSRISEYFPDYQGSDTDYSDAREFFLKKFILLDNSSKRNIYTHYTCATDTSLMKIVIDSVTEIILLRGTGDVLLL</sequence>
<dbReference type="InterPro" id="IPR027417">
    <property type="entry name" value="P-loop_NTPase"/>
</dbReference>
<dbReference type="GO" id="GO:0005834">
    <property type="term" value="C:heterotrimeric G-protein complex"/>
    <property type="evidence" value="ECO:0007669"/>
    <property type="project" value="InterPro"/>
</dbReference>
<keyword evidence="2 6" id="KW-0547">Nucleotide-binding</keyword>
<dbReference type="PROSITE" id="PS51882">
    <property type="entry name" value="G_ALPHA"/>
    <property type="match status" value="1"/>
</dbReference>
<feature type="binding site" evidence="6">
    <location>
        <begin position="174"/>
        <end position="180"/>
    </location>
    <ligand>
        <name>GTP</name>
        <dbReference type="ChEBI" id="CHEBI:37565"/>
    </ligand>
</feature>
<evidence type="ECO:0000313" key="9">
    <source>
        <dbReference type="Proteomes" id="UP000886653"/>
    </source>
</evidence>
<dbReference type="InterPro" id="IPR002975">
    <property type="entry name" value="Fungi_Gprotein_alpha"/>
</dbReference>
<dbReference type="GO" id="GO:0005525">
    <property type="term" value="F:GTP binding"/>
    <property type="evidence" value="ECO:0007669"/>
    <property type="project" value="UniProtKB-KW"/>
</dbReference>
<dbReference type="Pfam" id="PF00503">
    <property type="entry name" value="G-alpha"/>
    <property type="match status" value="1"/>
</dbReference>
<dbReference type="PANTHER" id="PTHR10218:SF242">
    <property type="entry name" value="GUANINE NUCLEOTIDE-BINDING PROTEIN ALPHA-1 SUBUNIT"/>
    <property type="match status" value="1"/>
</dbReference>